<dbReference type="EMBL" id="DSMV01000145">
    <property type="protein sequence ID" value="HDW51568.1"/>
    <property type="molecule type" value="Genomic_DNA"/>
</dbReference>
<evidence type="ECO:0000313" key="2">
    <source>
        <dbReference type="EMBL" id="HDW51568.1"/>
    </source>
</evidence>
<protein>
    <submittedName>
        <fullName evidence="2">Uncharacterized protein</fullName>
    </submittedName>
</protein>
<accession>A0A7C1FD93</accession>
<evidence type="ECO:0000256" key="1">
    <source>
        <dbReference type="SAM" id="MobiDB-lite"/>
    </source>
</evidence>
<name>A0A7C1FD93_9THEO</name>
<reference evidence="2" key="1">
    <citation type="journal article" date="2020" name="mSystems">
        <title>Genome- and Community-Level Interaction Insights into Carbon Utilization and Element Cycling Functions of Hydrothermarchaeota in Hydrothermal Sediment.</title>
        <authorList>
            <person name="Zhou Z."/>
            <person name="Liu Y."/>
            <person name="Xu W."/>
            <person name="Pan J."/>
            <person name="Luo Z.H."/>
            <person name="Li M."/>
        </authorList>
    </citation>
    <scope>NUCLEOTIDE SEQUENCE [LARGE SCALE GENOMIC DNA]</scope>
    <source>
        <strain evidence="2">SpSt-301</strain>
    </source>
</reference>
<comment type="caution">
    <text evidence="2">The sequence shown here is derived from an EMBL/GenBank/DDBJ whole genome shotgun (WGS) entry which is preliminary data.</text>
</comment>
<organism evidence="2">
    <name type="scientific">Ammonifex degensii</name>
    <dbReference type="NCBI Taxonomy" id="42838"/>
    <lineage>
        <taxon>Bacteria</taxon>
        <taxon>Bacillati</taxon>
        <taxon>Bacillota</taxon>
        <taxon>Clostridia</taxon>
        <taxon>Thermoanaerobacterales</taxon>
        <taxon>Thermoanaerobacteraceae</taxon>
        <taxon>Ammonifex</taxon>
    </lineage>
</organism>
<dbReference type="AlphaFoldDB" id="A0A7C1FD93"/>
<feature type="region of interest" description="Disordered" evidence="1">
    <location>
        <begin position="1"/>
        <end position="24"/>
    </location>
</feature>
<sequence length="182" mass="20391">MEEKRSAGSTDPQKQMAEKDNRELEESRRQALLRSLATTALAYVAPYLCLARMGDTEVSADSLMTTRVREVKVWPRRGYTVVCLRTATEIVAPKAKRSLENVVYTFRNLSAQPFEPFVCIGRSGENQEVFAYADDNEFLIDKTSGEDEAVLQEVKKKAAQKGMRSLGRFVDLMAQAIKAADC</sequence>
<proteinExistence type="predicted"/>
<gene>
    <name evidence="2" type="ORF">ENQ35_02345</name>
</gene>